<dbReference type="VEuPathDB" id="VectorBase:GBRI038012"/>
<evidence type="ECO:0000256" key="1">
    <source>
        <dbReference type="SAM" id="Phobius"/>
    </source>
</evidence>
<keyword evidence="3" id="KW-1185">Reference proteome</keyword>
<keyword evidence="1" id="KW-1133">Transmembrane helix</keyword>
<sequence>MSSNQRPCLILPLQYDTLDNFSVTLSIEHYNQSPLYIYGETKKLGNNWPKSYCKINQQETIGFWSNFGYSSGVEVDFEFTQMLSEYIFLGYVAGIQGCIYLLVIGYTKTVYDTIR</sequence>
<dbReference type="EnsemblMetazoa" id="GBRI038012-RA">
    <property type="protein sequence ID" value="GBRI038012-PA"/>
    <property type="gene ID" value="GBRI038012"/>
</dbReference>
<proteinExistence type="predicted"/>
<dbReference type="Proteomes" id="UP000091820">
    <property type="component" value="Unassembled WGS sequence"/>
</dbReference>
<accession>A0A1A9WZ55</accession>
<name>A0A1A9WZ55_9MUSC</name>
<reference evidence="2" key="2">
    <citation type="submission" date="2020-05" db="UniProtKB">
        <authorList>
            <consortium name="EnsemblMetazoa"/>
        </authorList>
    </citation>
    <scope>IDENTIFICATION</scope>
    <source>
        <strain evidence="2">IAEA</strain>
    </source>
</reference>
<dbReference type="AlphaFoldDB" id="A0A1A9WZ55"/>
<evidence type="ECO:0000313" key="2">
    <source>
        <dbReference type="EnsemblMetazoa" id="GBRI038012-PA"/>
    </source>
</evidence>
<keyword evidence="1" id="KW-0812">Transmembrane</keyword>
<reference evidence="3" key="1">
    <citation type="submission" date="2014-03" db="EMBL/GenBank/DDBJ databases">
        <authorList>
            <person name="Aksoy S."/>
            <person name="Warren W."/>
            <person name="Wilson R.K."/>
        </authorList>
    </citation>
    <scope>NUCLEOTIDE SEQUENCE [LARGE SCALE GENOMIC DNA]</scope>
    <source>
        <strain evidence="3">IAEA</strain>
    </source>
</reference>
<keyword evidence="1" id="KW-0472">Membrane</keyword>
<protein>
    <submittedName>
        <fullName evidence="2">Uncharacterized protein</fullName>
    </submittedName>
</protein>
<feature type="transmembrane region" description="Helical" evidence="1">
    <location>
        <begin position="86"/>
        <end position="106"/>
    </location>
</feature>
<organism evidence="2 3">
    <name type="scientific">Glossina brevipalpis</name>
    <dbReference type="NCBI Taxonomy" id="37001"/>
    <lineage>
        <taxon>Eukaryota</taxon>
        <taxon>Metazoa</taxon>
        <taxon>Ecdysozoa</taxon>
        <taxon>Arthropoda</taxon>
        <taxon>Hexapoda</taxon>
        <taxon>Insecta</taxon>
        <taxon>Pterygota</taxon>
        <taxon>Neoptera</taxon>
        <taxon>Endopterygota</taxon>
        <taxon>Diptera</taxon>
        <taxon>Brachycera</taxon>
        <taxon>Muscomorpha</taxon>
        <taxon>Hippoboscoidea</taxon>
        <taxon>Glossinidae</taxon>
        <taxon>Glossina</taxon>
    </lineage>
</organism>
<evidence type="ECO:0000313" key="3">
    <source>
        <dbReference type="Proteomes" id="UP000091820"/>
    </source>
</evidence>